<dbReference type="SUPFAM" id="SSF75445">
    <property type="entry name" value="D-ribose-5-phosphate isomerase (RpiA), lid domain"/>
    <property type="match status" value="1"/>
</dbReference>
<dbReference type="GO" id="GO:0009052">
    <property type="term" value="P:pentose-phosphate shunt, non-oxidative branch"/>
    <property type="evidence" value="ECO:0007669"/>
    <property type="project" value="UniProtKB-UniRule"/>
</dbReference>
<feature type="active site" description="Proton acceptor" evidence="3">
    <location>
        <position position="105"/>
    </location>
</feature>
<dbReference type="Pfam" id="PF06026">
    <property type="entry name" value="Rib_5-P_isom_A"/>
    <property type="match status" value="1"/>
</dbReference>
<evidence type="ECO:0000256" key="1">
    <source>
        <dbReference type="ARBA" id="ARBA00001713"/>
    </source>
</evidence>
<dbReference type="PANTHER" id="PTHR11934:SF0">
    <property type="entry name" value="RIBOSE-5-PHOSPHATE ISOMERASE"/>
    <property type="match status" value="1"/>
</dbReference>
<evidence type="ECO:0000256" key="3">
    <source>
        <dbReference type="HAMAP-Rule" id="MF_00170"/>
    </source>
</evidence>
<evidence type="ECO:0000313" key="5">
    <source>
        <dbReference type="Proteomes" id="UP000281028"/>
    </source>
</evidence>
<comment type="catalytic activity">
    <reaction evidence="1 3">
        <text>aldehydo-D-ribose 5-phosphate = D-ribulose 5-phosphate</text>
        <dbReference type="Rhea" id="RHEA:14657"/>
        <dbReference type="ChEBI" id="CHEBI:58121"/>
        <dbReference type="ChEBI" id="CHEBI:58273"/>
        <dbReference type="EC" id="5.3.1.6"/>
    </reaction>
</comment>
<gene>
    <name evidence="3 4" type="primary">rpiA</name>
    <name evidence="4" type="ORF">ECE50_001305</name>
</gene>
<evidence type="ECO:0000313" key="4">
    <source>
        <dbReference type="EMBL" id="NSL85448.1"/>
    </source>
</evidence>
<comment type="function">
    <text evidence="3">Catalyzes the reversible conversion of ribose-5-phosphate to ribulose 5-phosphate.</text>
</comment>
<feature type="binding site" evidence="3">
    <location>
        <begin position="96"/>
        <end position="99"/>
    </location>
    <ligand>
        <name>substrate</name>
    </ligand>
</feature>
<accession>A0A3S1AX24</accession>
<dbReference type="InterPro" id="IPR037171">
    <property type="entry name" value="NagB/RpiA_transferase-like"/>
</dbReference>
<dbReference type="InterPro" id="IPR020672">
    <property type="entry name" value="Ribose5P_isomerase_typA_subgr"/>
</dbReference>
<feature type="binding site" evidence="3">
    <location>
        <position position="123"/>
    </location>
    <ligand>
        <name>substrate</name>
    </ligand>
</feature>
<comment type="caution">
    <text evidence="4">The sequence shown here is derived from an EMBL/GenBank/DDBJ whole genome shotgun (WGS) entry which is preliminary data.</text>
</comment>
<dbReference type="EMBL" id="RIAR02000001">
    <property type="protein sequence ID" value="NSL85448.1"/>
    <property type="molecule type" value="Genomic_DNA"/>
</dbReference>
<dbReference type="Gene3D" id="3.30.70.260">
    <property type="match status" value="1"/>
</dbReference>
<dbReference type="HAMAP" id="MF_00170">
    <property type="entry name" value="Rib_5P_isom_A"/>
    <property type="match status" value="1"/>
</dbReference>
<dbReference type="GO" id="GO:0005829">
    <property type="term" value="C:cytosol"/>
    <property type="evidence" value="ECO:0007669"/>
    <property type="project" value="TreeGrafter"/>
</dbReference>
<dbReference type="SUPFAM" id="SSF100950">
    <property type="entry name" value="NagB/RpiA/CoA transferase-like"/>
    <property type="match status" value="1"/>
</dbReference>
<name>A0A3S1AX24_9BACT</name>
<sequence>MQQDLAKKAAGEAAAAYIQPGMTIGLGTGSTAYYAIMRIGELVRNGMQLQAVATSAASEELARAQQIPIIPFEQVDSIDLDIDGADEADESLQLIKGGGGALLREKIVAAAAKEMLVIMDASKLVKQLGNFPLPVEIIPFAWELTFRHLEQSGASPVLRRKEGKIFITDNGNYILDCHYGRITAAPELHRQLNDIPGVVENGLFLRYASRLLIGYADGSVRSLSR</sequence>
<dbReference type="Gene3D" id="3.40.50.1360">
    <property type="match status" value="1"/>
</dbReference>
<keyword evidence="2 3" id="KW-0413">Isomerase</keyword>
<evidence type="ECO:0000256" key="2">
    <source>
        <dbReference type="ARBA" id="ARBA00023235"/>
    </source>
</evidence>
<dbReference type="CDD" id="cd01398">
    <property type="entry name" value="RPI_A"/>
    <property type="match status" value="1"/>
</dbReference>
<dbReference type="AlphaFoldDB" id="A0A3S1AX24"/>
<dbReference type="GO" id="GO:0004751">
    <property type="term" value="F:ribose-5-phosphate isomerase activity"/>
    <property type="evidence" value="ECO:0007669"/>
    <property type="project" value="UniProtKB-UniRule"/>
</dbReference>
<dbReference type="FunFam" id="3.40.50.1360:FF:000001">
    <property type="entry name" value="Ribose-5-phosphate isomerase A"/>
    <property type="match status" value="1"/>
</dbReference>
<comment type="similarity">
    <text evidence="3">Belongs to the ribose 5-phosphate isomerase family.</text>
</comment>
<comment type="subunit">
    <text evidence="3">Homodimer.</text>
</comment>
<reference evidence="4" key="1">
    <citation type="submission" date="2020-05" db="EMBL/GenBank/DDBJ databases">
        <title>Chitinophaga laudate sp. nov., isolated from a tropical peat swamp.</title>
        <authorList>
            <person name="Goh C.B.S."/>
            <person name="Lee M.S."/>
            <person name="Parimannan S."/>
            <person name="Pasbakhsh P."/>
            <person name="Yule C.M."/>
            <person name="Rajandas H."/>
            <person name="Loke S."/>
            <person name="Croft L."/>
            <person name="Tan J.B.L."/>
        </authorList>
    </citation>
    <scope>NUCLEOTIDE SEQUENCE</scope>
    <source>
        <strain evidence="4">Mgbs1</strain>
    </source>
</reference>
<dbReference type="InterPro" id="IPR004788">
    <property type="entry name" value="Ribose5P_isomerase_type_A"/>
</dbReference>
<organism evidence="4 5">
    <name type="scientific">Chitinophaga solisilvae</name>
    <dbReference type="NCBI Taxonomy" id="1233460"/>
    <lineage>
        <taxon>Bacteria</taxon>
        <taxon>Pseudomonadati</taxon>
        <taxon>Bacteroidota</taxon>
        <taxon>Chitinophagia</taxon>
        <taxon>Chitinophagales</taxon>
        <taxon>Chitinophagaceae</taxon>
        <taxon>Chitinophaga</taxon>
    </lineage>
</organism>
<feature type="binding site" evidence="3">
    <location>
        <begin position="83"/>
        <end position="86"/>
    </location>
    <ligand>
        <name>substrate</name>
    </ligand>
</feature>
<dbReference type="OrthoDB" id="5870696at2"/>
<dbReference type="PANTHER" id="PTHR11934">
    <property type="entry name" value="RIBOSE-5-PHOSPHATE ISOMERASE"/>
    <property type="match status" value="1"/>
</dbReference>
<dbReference type="EC" id="5.3.1.6" evidence="3"/>
<dbReference type="NCBIfam" id="NF001924">
    <property type="entry name" value="PRK00702.1"/>
    <property type="match status" value="1"/>
</dbReference>
<proteinExistence type="inferred from homology"/>
<protein>
    <recommendedName>
        <fullName evidence="3">Ribose-5-phosphate isomerase A</fullName>
        <ecNumber evidence="3">5.3.1.6</ecNumber>
    </recommendedName>
    <alternativeName>
        <fullName evidence="3">Phosphoriboisomerase A</fullName>
        <shortName evidence="3">PRI</shortName>
    </alternativeName>
</protein>
<keyword evidence="5" id="KW-1185">Reference proteome</keyword>
<dbReference type="NCBIfam" id="TIGR00021">
    <property type="entry name" value="rpiA"/>
    <property type="match status" value="1"/>
</dbReference>
<dbReference type="GO" id="GO:0006014">
    <property type="term" value="P:D-ribose metabolic process"/>
    <property type="evidence" value="ECO:0007669"/>
    <property type="project" value="TreeGrafter"/>
</dbReference>
<comment type="pathway">
    <text evidence="3">Carbohydrate degradation; pentose phosphate pathway; D-ribose 5-phosphate from D-ribulose 5-phosphate (non-oxidative stage): step 1/1.</text>
</comment>
<dbReference type="Proteomes" id="UP000281028">
    <property type="component" value="Unassembled WGS sequence"/>
</dbReference>
<feature type="binding site" evidence="3">
    <location>
        <begin position="28"/>
        <end position="31"/>
    </location>
    <ligand>
        <name>substrate</name>
    </ligand>
</feature>